<evidence type="ECO:0000313" key="2">
    <source>
        <dbReference type="Proteomes" id="UP000298787"/>
    </source>
</evidence>
<keyword evidence="2" id="KW-1185">Reference proteome</keyword>
<dbReference type="Proteomes" id="UP000298787">
    <property type="component" value="Chromosome 13"/>
</dbReference>
<dbReference type="EMBL" id="CM014090">
    <property type="protein sequence ID" value="TKS80779.1"/>
    <property type="molecule type" value="Genomic_DNA"/>
</dbReference>
<reference evidence="1 2" key="1">
    <citation type="submission" date="2019-01" db="EMBL/GenBank/DDBJ databases">
        <title>Genome Assembly of Collichthys lucidus.</title>
        <authorList>
            <person name="Cai M."/>
            <person name="Xiao S."/>
        </authorList>
    </citation>
    <scope>NUCLEOTIDE SEQUENCE [LARGE SCALE GENOMIC DNA]</scope>
    <source>
        <strain evidence="1">JT15FE1705JMU</strain>
        <tissue evidence="1">Muscle</tissue>
    </source>
</reference>
<proteinExistence type="predicted"/>
<gene>
    <name evidence="1" type="ORF">D9C73_014882</name>
</gene>
<protein>
    <submittedName>
        <fullName evidence="1">Uncharacterized protein</fullName>
    </submittedName>
</protein>
<organism evidence="1 2">
    <name type="scientific">Collichthys lucidus</name>
    <name type="common">Big head croaker</name>
    <name type="synonym">Sciaena lucida</name>
    <dbReference type="NCBI Taxonomy" id="240159"/>
    <lineage>
        <taxon>Eukaryota</taxon>
        <taxon>Metazoa</taxon>
        <taxon>Chordata</taxon>
        <taxon>Craniata</taxon>
        <taxon>Vertebrata</taxon>
        <taxon>Euteleostomi</taxon>
        <taxon>Actinopterygii</taxon>
        <taxon>Neopterygii</taxon>
        <taxon>Teleostei</taxon>
        <taxon>Neoteleostei</taxon>
        <taxon>Acanthomorphata</taxon>
        <taxon>Eupercaria</taxon>
        <taxon>Sciaenidae</taxon>
        <taxon>Collichthys</taxon>
    </lineage>
</organism>
<name>A0A4U5UZU7_COLLU</name>
<accession>A0A4U5UZU7</accession>
<sequence>MTSQQDSGFFEISIKSLLKSWSGTHQLLQTWKHHTAKGFFQLSHSNCQGHNSKYLARVTQHCATVGITQTNLCTTSSAEGDSASLLLFEFWPSFTSVCESLTESYSSYSVRGRSNRISGGSARLHIEPRAHSSTATSIRPMMLGFISASDPYSSTLLYV</sequence>
<dbReference type="AlphaFoldDB" id="A0A4U5UZU7"/>
<evidence type="ECO:0000313" key="1">
    <source>
        <dbReference type="EMBL" id="TKS80779.1"/>
    </source>
</evidence>